<gene>
    <name evidence="1" type="ORF">NNX28_17030</name>
</gene>
<comment type="caution">
    <text evidence="1">The sequence shown here is derived from an EMBL/GenBank/DDBJ whole genome shotgun (WGS) entry which is preliminary data.</text>
</comment>
<proteinExistence type="predicted"/>
<sequence length="313" mass="32511">MAVILPSTINADDATKLPKYSAEVMRRNMGAAFAQSSPGVNRSGVLGAAPTTDLSGSVVRVGPFMCVIGTAKGAYVTGVDSVTNAEGSVGVADPTNPRIDRVVLEVLDPDNGGAAGSRKGVLRVIAGKPAALPGLPALPVNSLHIAQVYVPRAGNGGPTMTVDCPFTATAGAPIPVRDVDDRNSLALYEGLRVARLDLAGREQVYSGSRWESGLRMLSDTAHQEALTGLTATVSVSTDGNGFAGYIFKNPFPNALVSAELTSVYQGNYIGLVHYQLDEGLSGRTRLALACRASDGSLVKNVANLRLTFTAYGY</sequence>
<organism evidence="1 2">
    <name type="scientific">Arthrobacter jinronghuae</name>
    <dbReference type="NCBI Taxonomy" id="2964609"/>
    <lineage>
        <taxon>Bacteria</taxon>
        <taxon>Bacillati</taxon>
        <taxon>Actinomycetota</taxon>
        <taxon>Actinomycetes</taxon>
        <taxon>Micrococcales</taxon>
        <taxon>Micrococcaceae</taxon>
        <taxon>Arthrobacter</taxon>
    </lineage>
</organism>
<protein>
    <submittedName>
        <fullName evidence="1">Uncharacterized protein</fullName>
    </submittedName>
</protein>
<evidence type="ECO:0000313" key="2">
    <source>
        <dbReference type="Proteomes" id="UP001206924"/>
    </source>
</evidence>
<accession>A0ABT1NYM5</accession>
<name>A0ABT1NYM5_9MICC</name>
<dbReference type="Proteomes" id="UP001206924">
    <property type="component" value="Unassembled WGS sequence"/>
</dbReference>
<dbReference type="EMBL" id="JANFLP010000020">
    <property type="protein sequence ID" value="MCQ1951624.1"/>
    <property type="molecule type" value="Genomic_DNA"/>
</dbReference>
<dbReference type="RefSeq" id="WP_255866632.1">
    <property type="nucleotide sequence ID" value="NZ_CP104263.1"/>
</dbReference>
<keyword evidence="2" id="KW-1185">Reference proteome</keyword>
<reference evidence="1 2" key="1">
    <citation type="submission" date="2022-07" db="EMBL/GenBank/DDBJ databases">
        <title>Novel species in genus Arthrobacter.</title>
        <authorList>
            <person name="Liu Y."/>
        </authorList>
    </citation>
    <scope>NUCLEOTIDE SEQUENCE [LARGE SCALE GENOMIC DNA]</scope>
    <source>
        <strain evidence="2">zg-Y859</strain>
    </source>
</reference>
<evidence type="ECO:0000313" key="1">
    <source>
        <dbReference type="EMBL" id="MCQ1951624.1"/>
    </source>
</evidence>